<proteinExistence type="inferred from homology"/>
<dbReference type="Gene3D" id="3.40.50.720">
    <property type="entry name" value="NAD(P)-binding Rossmann-like Domain"/>
    <property type="match status" value="1"/>
</dbReference>
<keyword evidence="4" id="KW-1185">Reference proteome</keyword>
<comment type="similarity">
    <text evidence="1">Belongs to the NAD(P)-dependent epimerase/dehydratase family.</text>
</comment>
<reference evidence="3 4" key="1">
    <citation type="submission" date="2016-07" db="EMBL/GenBank/DDBJ databases">
        <title>Genome analysis of Flavihumibacter stibioxidans YS-17.</title>
        <authorList>
            <person name="Shi K."/>
            <person name="Han Y."/>
            <person name="Wang G."/>
        </authorList>
    </citation>
    <scope>NUCLEOTIDE SEQUENCE [LARGE SCALE GENOMIC DNA]</scope>
    <source>
        <strain evidence="3 4">YS-17</strain>
    </source>
</reference>
<dbReference type="EMBL" id="MBUA01000001">
    <property type="protein sequence ID" value="MBC6490592.1"/>
    <property type="molecule type" value="Genomic_DNA"/>
</dbReference>
<dbReference type="SUPFAM" id="SSF51735">
    <property type="entry name" value="NAD(P)-binding Rossmann-fold domains"/>
    <property type="match status" value="1"/>
</dbReference>
<dbReference type="RefSeq" id="WP_187255885.1">
    <property type="nucleotide sequence ID" value="NZ_JBHULF010000006.1"/>
</dbReference>
<comment type="caution">
    <text evidence="3">The sequence shown here is derived from an EMBL/GenBank/DDBJ whole genome shotgun (WGS) entry which is preliminary data.</text>
</comment>
<evidence type="ECO:0000313" key="4">
    <source>
        <dbReference type="Proteomes" id="UP000765802"/>
    </source>
</evidence>
<dbReference type="InterPro" id="IPR001509">
    <property type="entry name" value="Epimerase_deHydtase"/>
</dbReference>
<sequence length="326" mass="35907">MPYQKILLTGGAGFIGSHVADALLANGKEVICIDNFDPFYNAAIKEENISGARKNPSFQLLRLDLADTSPAELASLLEGAGIDAIIHLAGRAGVRPSIQYAESYYECNLIGTLHLLEFARLQHITQFIFASSSSVYGNNPALPWREDNPEHHPISPYAATKLAAEELGDVYTHLHGIRFIALRLFTVYGPRQRPDLAIHRFYDKISKGEPIQLYGDGSSSRDYTFVTDIVAGILAALEYQGGSEVINLGDHRTISLLTLVSTIEKAMNKKAIIEWLPMQAGDVNTTYADISKAGMLLGYKPGVLFEEGIARFVKWKEDQSRLLTHA</sequence>
<accession>A0ABR7M6K5</accession>
<gene>
    <name evidence="3" type="ORF">BC349_06420</name>
</gene>
<dbReference type="PRINTS" id="PR01713">
    <property type="entry name" value="NUCEPIMERASE"/>
</dbReference>
<evidence type="ECO:0000259" key="2">
    <source>
        <dbReference type="Pfam" id="PF01370"/>
    </source>
</evidence>
<organism evidence="3 4">
    <name type="scientific">Flavihumibacter stibioxidans</name>
    <dbReference type="NCBI Taxonomy" id="1834163"/>
    <lineage>
        <taxon>Bacteria</taxon>
        <taxon>Pseudomonadati</taxon>
        <taxon>Bacteroidota</taxon>
        <taxon>Chitinophagia</taxon>
        <taxon>Chitinophagales</taxon>
        <taxon>Chitinophagaceae</taxon>
        <taxon>Flavihumibacter</taxon>
    </lineage>
</organism>
<dbReference type="Pfam" id="PF01370">
    <property type="entry name" value="Epimerase"/>
    <property type="match status" value="1"/>
</dbReference>
<dbReference type="PANTHER" id="PTHR43000">
    <property type="entry name" value="DTDP-D-GLUCOSE 4,6-DEHYDRATASE-RELATED"/>
    <property type="match status" value="1"/>
</dbReference>
<protein>
    <recommendedName>
        <fullName evidence="2">NAD-dependent epimerase/dehydratase domain-containing protein</fullName>
    </recommendedName>
</protein>
<dbReference type="InterPro" id="IPR036291">
    <property type="entry name" value="NAD(P)-bd_dom_sf"/>
</dbReference>
<feature type="domain" description="NAD-dependent epimerase/dehydratase" evidence="2">
    <location>
        <begin position="6"/>
        <end position="249"/>
    </location>
</feature>
<dbReference type="Proteomes" id="UP000765802">
    <property type="component" value="Unassembled WGS sequence"/>
</dbReference>
<evidence type="ECO:0000256" key="1">
    <source>
        <dbReference type="ARBA" id="ARBA00007637"/>
    </source>
</evidence>
<dbReference type="Gene3D" id="3.90.25.10">
    <property type="entry name" value="UDP-galactose 4-epimerase, domain 1"/>
    <property type="match status" value="1"/>
</dbReference>
<evidence type="ECO:0000313" key="3">
    <source>
        <dbReference type="EMBL" id="MBC6490592.1"/>
    </source>
</evidence>
<name>A0ABR7M6K5_9BACT</name>